<gene>
    <name evidence="8" type="ORF">RJ640_008435</name>
</gene>
<dbReference type="PANTHER" id="PTHR15180">
    <property type="entry name" value="GENERAL TRANSCRIPTION FACTOR 3C POLYPEPTIDE 1"/>
    <property type="match status" value="1"/>
</dbReference>
<evidence type="ECO:0000256" key="2">
    <source>
        <dbReference type="ARBA" id="ARBA00022553"/>
    </source>
</evidence>
<keyword evidence="5" id="KW-0539">Nucleus</keyword>
<keyword evidence="4" id="KW-0804">Transcription</keyword>
<protein>
    <submittedName>
        <fullName evidence="8">Uncharacterized protein</fullName>
    </submittedName>
</protein>
<evidence type="ECO:0000313" key="8">
    <source>
        <dbReference type="EMBL" id="KAK2965594.1"/>
    </source>
</evidence>
<dbReference type="AlphaFoldDB" id="A0AA88TZD8"/>
<evidence type="ECO:0000256" key="1">
    <source>
        <dbReference type="ARBA" id="ARBA00004123"/>
    </source>
</evidence>
<evidence type="ECO:0000256" key="4">
    <source>
        <dbReference type="ARBA" id="ARBA00023163"/>
    </source>
</evidence>
<dbReference type="InterPro" id="IPR056428">
    <property type="entry name" value="WH_GTF3C1"/>
</dbReference>
<keyword evidence="9" id="KW-1185">Reference proteome</keyword>
<evidence type="ECO:0000256" key="3">
    <source>
        <dbReference type="ARBA" id="ARBA00023125"/>
    </source>
</evidence>
<dbReference type="Pfam" id="PF23704">
    <property type="entry name" value="WHD_GTF3C1_N"/>
    <property type="match status" value="1"/>
</dbReference>
<dbReference type="GO" id="GO:0005634">
    <property type="term" value="C:nucleus"/>
    <property type="evidence" value="ECO:0007669"/>
    <property type="project" value="UniProtKB-SubCell"/>
</dbReference>
<feature type="domain" description="General transcription factor 3C polypeptide 1 winged-helix" evidence="7">
    <location>
        <begin position="1"/>
        <end position="101"/>
    </location>
</feature>
<dbReference type="GO" id="GO:0003677">
    <property type="term" value="F:DNA binding"/>
    <property type="evidence" value="ECO:0007669"/>
    <property type="project" value="UniProtKB-KW"/>
</dbReference>
<feature type="domain" description="B-block binding subunit of TFIIIC" evidence="6">
    <location>
        <begin position="112"/>
        <end position="194"/>
    </location>
</feature>
<organism evidence="8 9">
    <name type="scientific">Escallonia rubra</name>
    <dbReference type="NCBI Taxonomy" id="112253"/>
    <lineage>
        <taxon>Eukaryota</taxon>
        <taxon>Viridiplantae</taxon>
        <taxon>Streptophyta</taxon>
        <taxon>Embryophyta</taxon>
        <taxon>Tracheophyta</taxon>
        <taxon>Spermatophyta</taxon>
        <taxon>Magnoliopsida</taxon>
        <taxon>eudicotyledons</taxon>
        <taxon>Gunneridae</taxon>
        <taxon>Pentapetalae</taxon>
        <taxon>asterids</taxon>
        <taxon>campanulids</taxon>
        <taxon>Escalloniales</taxon>
        <taxon>Escalloniaceae</taxon>
        <taxon>Escallonia</taxon>
    </lineage>
</organism>
<evidence type="ECO:0000313" key="9">
    <source>
        <dbReference type="Proteomes" id="UP001187471"/>
    </source>
</evidence>
<dbReference type="PANTHER" id="PTHR15180:SF1">
    <property type="entry name" value="GENERAL TRANSCRIPTION FACTOR 3C POLYPEPTIDE 1"/>
    <property type="match status" value="1"/>
</dbReference>
<comment type="subcellular location">
    <subcellularLocation>
        <location evidence="1">Nucleus</location>
    </subcellularLocation>
</comment>
<dbReference type="InterPro" id="IPR036390">
    <property type="entry name" value="WH_DNA-bd_sf"/>
</dbReference>
<dbReference type="Gene3D" id="1.10.10.10">
    <property type="entry name" value="Winged helix-like DNA-binding domain superfamily/Winged helix DNA-binding domain"/>
    <property type="match status" value="1"/>
</dbReference>
<evidence type="ECO:0000259" key="6">
    <source>
        <dbReference type="Pfam" id="PF04182"/>
    </source>
</evidence>
<dbReference type="GO" id="GO:0042791">
    <property type="term" value="P:5S class rRNA transcription by RNA polymerase III"/>
    <property type="evidence" value="ECO:0007669"/>
    <property type="project" value="TreeGrafter"/>
</dbReference>
<dbReference type="EMBL" id="JAVXUO010003207">
    <property type="protein sequence ID" value="KAK2965594.1"/>
    <property type="molecule type" value="Genomic_DNA"/>
</dbReference>
<evidence type="ECO:0000256" key="5">
    <source>
        <dbReference type="ARBA" id="ARBA00023242"/>
    </source>
</evidence>
<sequence length="235" mass="25720">MESVVHSALEEICSQGANGLAIADLWPKLHSPLSSHGLPHCPNVKKALWANLVSIPGLQYEARGVSYAPHDLPIQSLIASEQLNVRIVAAEHLRNSFVGIYDIKASDAGVSQPQRRALERLAIARTNGITQSELAKEFGMKGNNIFYVLRNLECRGLIVRQSTIVRKKELGTEGQSKNSSIVSTNMLHLYRYAKHLGSQQRLEIIKEDKGSVANENADGSVLSSAGIVEECIKED</sequence>
<name>A0AA88TZD8_9ASTE</name>
<feature type="non-terminal residue" evidence="8">
    <location>
        <position position="235"/>
    </location>
</feature>
<dbReference type="GO" id="GO:0006384">
    <property type="term" value="P:transcription initiation at RNA polymerase III promoter"/>
    <property type="evidence" value="ECO:0007669"/>
    <property type="project" value="InterPro"/>
</dbReference>
<dbReference type="InterPro" id="IPR044210">
    <property type="entry name" value="Tfc3-like"/>
</dbReference>
<dbReference type="GO" id="GO:0000127">
    <property type="term" value="C:transcription factor TFIIIC complex"/>
    <property type="evidence" value="ECO:0007669"/>
    <property type="project" value="InterPro"/>
</dbReference>
<dbReference type="SUPFAM" id="SSF46785">
    <property type="entry name" value="Winged helix' DNA-binding domain"/>
    <property type="match status" value="1"/>
</dbReference>
<dbReference type="InterPro" id="IPR036388">
    <property type="entry name" value="WH-like_DNA-bd_sf"/>
</dbReference>
<comment type="caution">
    <text evidence="8">The sequence shown here is derived from an EMBL/GenBank/DDBJ whole genome shotgun (WGS) entry which is preliminary data.</text>
</comment>
<dbReference type="Pfam" id="PF04182">
    <property type="entry name" value="B-block_TFIIIC"/>
    <property type="match status" value="1"/>
</dbReference>
<accession>A0AA88TZD8</accession>
<dbReference type="Proteomes" id="UP001187471">
    <property type="component" value="Unassembled WGS sequence"/>
</dbReference>
<dbReference type="InterPro" id="IPR007309">
    <property type="entry name" value="TFIIIC_Bblock-bd"/>
</dbReference>
<evidence type="ECO:0000259" key="7">
    <source>
        <dbReference type="Pfam" id="PF23704"/>
    </source>
</evidence>
<keyword evidence="2" id="KW-0597">Phosphoprotein</keyword>
<proteinExistence type="predicted"/>
<keyword evidence="3" id="KW-0238">DNA-binding</keyword>
<reference evidence="8" key="1">
    <citation type="submission" date="2022-12" db="EMBL/GenBank/DDBJ databases">
        <title>Draft genome assemblies for two species of Escallonia (Escalloniales).</title>
        <authorList>
            <person name="Chanderbali A."/>
            <person name="Dervinis C."/>
            <person name="Anghel I."/>
            <person name="Soltis D."/>
            <person name="Soltis P."/>
            <person name="Zapata F."/>
        </authorList>
    </citation>
    <scope>NUCLEOTIDE SEQUENCE</scope>
    <source>
        <strain evidence="8">UCBG92.1500</strain>
        <tissue evidence="8">Leaf</tissue>
    </source>
</reference>